<sequence>MVTTRTKTDSLPEKRESLADTQARAEETRLGSKRKRASSEPDAKRSATKKQKQRAQATNDSVEDAASKSTNPSTQDEQLVERALRLKGENHAANAPGSKPTSTASRPPDKQPVAPATNVKRPAKAAKPKAAALRTTAKHAIVEQLGEQHPAATPPEREGATTFLALPAELRNEIYALVVVQDYQIELPLLPPYVRQPKLLGVNRQIRAEALSIYYGENVFQIQGSTSAAQFMRSVPEEGLRALRSLQIYCPVVLSVKDARNRLLQLFGRYKERGLRRQTLKLEIDTDDGHIWVDLRQLKRLEEELKPENGK</sequence>
<dbReference type="Proteomes" id="UP001281147">
    <property type="component" value="Unassembled WGS sequence"/>
</dbReference>
<organism evidence="1 2">
    <name type="scientific">Vermiconidia calcicola</name>
    <dbReference type="NCBI Taxonomy" id="1690605"/>
    <lineage>
        <taxon>Eukaryota</taxon>
        <taxon>Fungi</taxon>
        <taxon>Dikarya</taxon>
        <taxon>Ascomycota</taxon>
        <taxon>Pezizomycotina</taxon>
        <taxon>Dothideomycetes</taxon>
        <taxon>Dothideomycetidae</taxon>
        <taxon>Mycosphaerellales</taxon>
        <taxon>Extremaceae</taxon>
        <taxon>Vermiconidia</taxon>
    </lineage>
</organism>
<evidence type="ECO:0000313" key="1">
    <source>
        <dbReference type="EMBL" id="KAK3691795.1"/>
    </source>
</evidence>
<name>A0ACC3MIW1_9PEZI</name>
<evidence type="ECO:0000313" key="2">
    <source>
        <dbReference type="Proteomes" id="UP001281147"/>
    </source>
</evidence>
<proteinExistence type="predicted"/>
<protein>
    <submittedName>
        <fullName evidence="1">Uncharacterized protein</fullName>
    </submittedName>
</protein>
<reference evidence="1" key="1">
    <citation type="submission" date="2023-07" db="EMBL/GenBank/DDBJ databases">
        <title>Black Yeasts Isolated from many extreme environments.</title>
        <authorList>
            <person name="Coleine C."/>
            <person name="Stajich J.E."/>
            <person name="Selbmann L."/>
        </authorList>
    </citation>
    <scope>NUCLEOTIDE SEQUENCE</scope>
    <source>
        <strain evidence="1">CCFEE 5714</strain>
    </source>
</reference>
<gene>
    <name evidence="1" type="ORF">LTR37_018394</name>
</gene>
<keyword evidence="2" id="KW-1185">Reference proteome</keyword>
<dbReference type="EMBL" id="JAUTXU010000256">
    <property type="protein sequence ID" value="KAK3691795.1"/>
    <property type="molecule type" value="Genomic_DNA"/>
</dbReference>
<accession>A0ACC3MIW1</accession>
<comment type="caution">
    <text evidence="1">The sequence shown here is derived from an EMBL/GenBank/DDBJ whole genome shotgun (WGS) entry which is preliminary data.</text>
</comment>